<sequence length="383" mass="42636">MSFLFNYLLLGLIGGVVSSLTFGPVRVSLLDVATATLLIGWVIAKGKKIVPAVDPLLRVAGPFLFVALLSLVVAGFRLSITELLTAALYLVRFAVFLVLLVIVSTTVELKKSVRFGLLISGMVIALLGFLQYFLYPNLRNLSYLGWDPHEFRLFSSFFDPNFTGILLVLTIILVFITRIHHRKIVNLVWVGVLILLLIALLLTYSRGSYVALVVVGAVFALKERQFKWLLIGGSVFLLTLVLLPRPGGEGVRLLRTMSISSRIDNSVEAIRLWRTSPLIGVGFNTIRYVRSAPPENLIQIENAHSAAGFHNSYLFLLVTVGIIGFVCFFWMGKKLWELVEVRHRQLLGLTVLAIGIHSLFDNSLFYPPVLVWLSVLWGGSIRD</sequence>
<evidence type="ECO:0000256" key="5">
    <source>
        <dbReference type="SAM" id="Phobius"/>
    </source>
</evidence>
<dbReference type="EMBL" id="LCFB01000011">
    <property type="protein sequence ID" value="KKS85083.1"/>
    <property type="molecule type" value="Genomic_DNA"/>
</dbReference>
<organism evidence="7 8">
    <name type="scientific">Candidatus Gottesmanbacteria bacterium GW2011_GWA1_43_11</name>
    <dbReference type="NCBI Taxonomy" id="1618436"/>
    <lineage>
        <taxon>Bacteria</taxon>
        <taxon>Candidatus Gottesmaniibacteriota</taxon>
    </lineage>
</organism>
<feature type="transmembrane region" description="Helical" evidence="5">
    <location>
        <begin position="184"/>
        <end position="205"/>
    </location>
</feature>
<feature type="transmembrane region" description="Helical" evidence="5">
    <location>
        <begin position="56"/>
        <end position="80"/>
    </location>
</feature>
<feature type="transmembrane region" description="Helical" evidence="5">
    <location>
        <begin position="115"/>
        <end position="134"/>
    </location>
</feature>
<reference evidence="7 8" key="1">
    <citation type="journal article" date="2015" name="Nature">
        <title>rRNA introns, odd ribosomes, and small enigmatic genomes across a large radiation of phyla.</title>
        <authorList>
            <person name="Brown C.T."/>
            <person name="Hug L.A."/>
            <person name="Thomas B.C."/>
            <person name="Sharon I."/>
            <person name="Castelle C.J."/>
            <person name="Singh A."/>
            <person name="Wilkins M.J."/>
            <person name="Williams K.H."/>
            <person name="Banfield J.F."/>
        </authorList>
    </citation>
    <scope>NUCLEOTIDE SEQUENCE [LARGE SCALE GENOMIC DNA]</scope>
</reference>
<feature type="transmembrane region" description="Helical" evidence="5">
    <location>
        <begin position="351"/>
        <end position="377"/>
    </location>
</feature>
<dbReference type="InterPro" id="IPR007016">
    <property type="entry name" value="O-antigen_ligase-rel_domated"/>
</dbReference>
<dbReference type="AlphaFoldDB" id="A0A0G1FE16"/>
<feature type="domain" description="O-antigen ligase-related" evidence="6">
    <location>
        <begin position="192"/>
        <end position="329"/>
    </location>
</feature>
<comment type="caution">
    <text evidence="7">The sequence shown here is derived from an EMBL/GenBank/DDBJ whole genome shotgun (WGS) entry which is preliminary data.</text>
</comment>
<proteinExistence type="predicted"/>
<evidence type="ECO:0000256" key="2">
    <source>
        <dbReference type="ARBA" id="ARBA00022692"/>
    </source>
</evidence>
<protein>
    <recommendedName>
        <fullName evidence="6">O-antigen ligase-related domain-containing protein</fullName>
    </recommendedName>
</protein>
<dbReference type="STRING" id="1618436.UV59_C0011G0039"/>
<feature type="transmembrane region" description="Helical" evidence="5">
    <location>
        <begin position="313"/>
        <end position="331"/>
    </location>
</feature>
<dbReference type="PANTHER" id="PTHR37422:SF13">
    <property type="entry name" value="LIPOPOLYSACCHARIDE BIOSYNTHESIS PROTEIN PA4999-RELATED"/>
    <property type="match status" value="1"/>
</dbReference>
<dbReference type="PANTHER" id="PTHR37422">
    <property type="entry name" value="TEICHURONIC ACID BIOSYNTHESIS PROTEIN TUAE"/>
    <property type="match status" value="1"/>
</dbReference>
<gene>
    <name evidence="7" type="ORF">UV59_C0011G0039</name>
</gene>
<dbReference type="Pfam" id="PF04932">
    <property type="entry name" value="Wzy_C"/>
    <property type="match status" value="1"/>
</dbReference>
<evidence type="ECO:0000313" key="7">
    <source>
        <dbReference type="EMBL" id="KKS85083.1"/>
    </source>
</evidence>
<feature type="transmembrane region" description="Helical" evidence="5">
    <location>
        <begin position="225"/>
        <end position="243"/>
    </location>
</feature>
<keyword evidence="3 5" id="KW-1133">Transmembrane helix</keyword>
<dbReference type="InterPro" id="IPR051533">
    <property type="entry name" value="WaaL-like"/>
</dbReference>
<feature type="transmembrane region" description="Helical" evidence="5">
    <location>
        <begin position="28"/>
        <end position="44"/>
    </location>
</feature>
<evidence type="ECO:0000313" key="8">
    <source>
        <dbReference type="Proteomes" id="UP000034543"/>
    </source>
</evidence>
<keyword evidence="2 5" id="KW-0812">Transmembrane</keyword>
<keyword evidence="4 5" id="KW-0472">Membrane</keyword>
<dbReference type="GO" id="GO:0016020">
    <property type="term" value="C:membrane"/>
    <property type="evidence" value="ECO:0007669"/>
    <property type="project" value="UniProtKB-SubCell"/>
</dbReference>
<evidence type="ECO:0000259" key="6">
    <source>
        <dbReference type="Pfam" id="PF04932"/>
    </source>
</evidence>
<name>A0A0G1FE16_9BACT</name>
<dbReference type="Proteomes" id="UP000034543">
    <property type="component" value="Unassembled WGS sequence"/>
</dbReference>
<feature type="transmembrane region" description="Helical" evidence="5">
    <location>
        <begin position="154"/>
        <end position="177"/>
    </location>
</feature>
<accession>A0A0G1FE16</accession>
<feature type="transmembrane region" description="Helical" evidence="5">
    <location>
        <begin position="86"/>
        <end position="103"/>
    </location>
</feature>
<evidence type="ECO:0000256" key="4">
    <source>
        <dbReference type="ARBA" id="ARBA00023136"/>
    </source>
</evidence>
<evidence type="ECO:0000256" key="3">
    <source>
        <dbReference type="ARBA" id="ARBA00022989"/>
    </source>
</evidence>
<comment type="subcellular location">
    <subcellularLocation>
        <location evidence="1">Membrane</location>
        <topology evidence="1">Multi-pass membrane protein</topology>
    </subcellularLocation>
</comment>
<evidence type="ECO:0000256" key="1">
    <source>
        <dbReference type="ARBA" id="ARBA00004141"/>
    </source>
</evidence>